<dbReference type="InterPro" id="IPR036388">
    <property type="entry name" value="WH-like_DNA-bd_sf"/>
</dbReference>
<evidence type="ECO:0000259" key="7">
    <source>
        <dbReference type="Pfam" id="PF08281"/>
    </source>
</evidence>
<evidence type="ECO:0000256" key="2">
    <source>
        <dbReference type="ARBA" id="ARBA00023015"/>
    </source>
</evidence>
<dbReference type="GO" id="GO:0006352">
    <property type="term" value="P:DNA-templated transcription initiation"/>
    <property type="evidence" value="ECO:0007669"/>
    <property type="project" value="InterPro"/>
</dbReference>
<dbReference type="InterPro" id="IPR013249">
    <property type="entry name" value="RNA_pol_sigma70_r4_t2"/>
</dbReference>
<keyword evidence="2" id="KW-0805">Transcription regulation</keyword>
<dbReference type="SUPFAM" id="SSF88659">
    <property type="entry name" value="Sigma3 and sigma4 domains of RNA polymerase sigma factors"/>
    <property type="match status" value="1"/>
</dbReference>
<dbReference type="InterPro" id="IPR014284">
    <property type="entry name" value="RNA_pol_sigma-70_dom"/>
</dbReference>
<evidence type="ECO:0000256" key="5">
    <source>
        <dbReference type="ARBA" id="ARBA00023163"/>
    </source>
</evidence>
<dbReference type="EMBL" id="BX248354">
    <property type="protein sequence ID" value="CAE48604.1"/>
    <property type="molecule type" value="Genomic_DNA"/>
</dbReference>
<dbReference type="Gene3D" id="1.10.1740.10">
    <property type="match status" value="1"/>
</dbReference>
<dbReference type="NCBIfam" id="TIGR02937">
    <property type="entry name" value="sigma70-ECF"/>
    <property type="match status" value="1"/>
</dbReference>
<feature type="domain" description="RNA polymerase sigma factor 70 region 4 type 2" evidence="7">
    <location>
        <begin position="127"/>
        <end position="179"/>
    </location>
</feature>
<keyword evidence="9" id="KW-1185">Reference proteome</keyword>
<proteinExistence type="inferred from homology"/>
<accession>Q6NKD3</accession>
<dbReference type="GO" id="GO:0016987">
    <property type="term" value="F:sigma factor activity"/>
    <property type="evidence" value="ECO:0007669"/>
    <property type="project" value="UniProtKB-KW"/>
</dbReference>
<dbReference type="STRING" id="257309.DIP0099"/>
<dbReference type="GO" id="GO:0003677">
    <property type="term" value="F:DNA binding"/>
    <property type="evidence" value="ECO:0007669"/>
    <property type="project" value="UniProtKB-KW"/>
</dbReference>
<evidence type="ECO:0000313" key="8">
    <source>
        <dbReference type="EMBL" id="CAE48604.1"/>
    </source>
</evidence>
<dbReference type="Pfam" id="PF04542">
    <property type="entry name" value="Sigma70_r2"/>
    <property type="match status" value="1"/>
</dbReference>
<gene>
    <name evidence="8" type="ordered locus">DIP0099</name>
</gene>
<keyword evidence="3" id="KW-0731">Sigma factor</keyword>
<dbReference type="InterPro" id="IPR007627">
    <property type="entry name" value="RNA_pol_sigma70_r2"/>
</dbReference>
<dbReference type="Gene3D" id="1.10.10.10">
    <property type="entry name" value="Winged helix-like DNA-binding domain superfamily/Winged helix DNA-binding domain"/>
    <property type="match status" value="1"/>
</dbReference>
<evidence type="ECO:0000256" key="4">
    <source>
        <dbReference type="ARBA" id="ARBA00023125"/>
    </source>
</evidence>
<dbReference type="Proteomes" id="UP000002198">
    <property type="component" value="Chromosome"/>
</dbReference>
<dbReference type="CDD" id="cd06171">
    <property type="entry name" value="Sigma70_r4"/>
    <property type="match status" value="1"/>
</dbReference>
<keyword evidence="5" id="KW-0804">Transcription</keyword>
<evidence type="ECO:0000256" key="3">
    <source>
        <dbReference type="ARBA" id="ARBA00023082"/>
    </source>
</evidence>
<dbReference type="KEGG" id="cdi:DIP0099"/>
<dbReference type="HOGENOM" id="CLU_047691_9_3_11"/>
<keyword evidence="4" id="KW-0238">DNA-binding</keyword>
<dbReference type="AlphaFoldDB" id="Q6NKD3"/>
<evidence type="ECO:0000259" key="6">
    <source>
        <dbReference type="Pfam" id="PF04542"/>
    </source>
</evidence>
<dbReference type="PANTHER" id="PTHR43133">
    <property type="entry name" value="RNA POLYMERASE ECF-TYPE SIGMA FACTO"/>
    <property type="match status" value="1"/>
</dbReference>
<dbReference type="InterPro" id="IPR013324">
    <property type="entry name" value="RNA_pol_sigma_r3/r4-like"/>
</dbReference>
<dbReference type="SUPFAM" id="SSF88946">
    <property type="entry name" value="Sigma2 domain of RNA polymerase sigma factors"/>
    <property type="match status" value="1"/>
</dbReference>
<protein>
    <submittedName>
        <fullName evidence="8">RNA polymerase sigma factor</fullName>
    </submittedName>
</protein>
<dbReference type="InterPro" id="IPR013325">
    <property type="entry name" value="RNA_pol_sigma_r2"/>
</dbReference>
<feature type="domain" description="RNA polymerase sigma-70 region 2" evidence="6">
    <location>
        <begin position="29"/>
        <end position="94"/>
    </location>
</feature>
<name>Q6NKD3_CORDI</name>
<dbReference type="PANTHER" id="PTHR43133:SF66">
    <property type="entry name" value="ECF RNA POLYMERASE SIGMA FACTOR SIGK"/>
    <property type="match status" value="1"/>
</dbReference>
<comment type="similarity">
    <text evidence="1">Belongs to the sigma-70 factor family. ECF subfamily.</text>
</comment>
<sequence>MTAVELLVMDPDDLLVAVASGDQAAFAQLYDQLAPYVLGLSTQVIHDRAQAEEVTQEVFVEVWRTAPSFDASRGSARSWILRLARSRAIDRVRSDIASKKRDTTDFLHSATTWCAAEEEAVESLESQQVRALVDSIGEPHRTAIMLSYFQGLTHSEIAEATGVPLGTAKTRLRDGLKKLRQIVHPHLSATGAAR</sequence>
<dbReference type="Pfam" id="PF08281">
    <property type="entry name" value="Sigma70_r4_2"/>
    <property type="match status" value="1"/>
</dbReference>
<evidence type="ECO:0000313" key="9">
    <source>
        <dbReference type="Proteomes" id="UP000002198"/>
    </source>
</evidence>
<organism evidence="8 9">
    <name type="scientific">Corynebacterium diphtheriae (strain ATCC 700971 / NCTC 13129 / Biotype gravis)</name>
    <dbReference type="NCBI Taxonomy" id="257309"/>
    <lineage>
        <taxon>Bacteria</taxon>
        <taxon>Bacillati</taxon>
        <taxon>Actinomycetota</taxon>
        <taxon>Actinomycetes</taxon>
        <taxon>Mycobacteriales</taxon>
        <taxon>Corynebacteriaceae</taxon>
        <taxon>Corynebacterium</taxon>
    </lineage>
</organism>
<dbReference type="DNASU" id="2648517"/>
<evidence type="ECO:0000256" key="1">
    <source>
        <dbReference type="ARBA" id="ARBA00010641"/>
    </source>
</evidence>
<reference evidence="8 9" key="1">
    <citation type="journal article" date="2003" name="Nucleic Acids Res.">
        <title>The complete genome sequence and analysis of Corynebacterium diphtheriae NCTC13129.</title>
        <authorList>
            <person name="Cerdeno-Tarraga A.M."/>
            <person name="Efstratiou A."/>
            <person name="Dover L.G."/>
            <person name="Holden M.T.G."/>
            <person name="Pallen M."/>
            <person name="Bentley S.D."/>
            <person name="Besra G.S."/>
            <person name="Churcher C."/>
            <person name="James K.D."/>
            <person name="De Zoysa A."/>
            <person name="Chillingworth T."/>
            <person name="Cronin A."/>
            <person name="Dowd L."/>
            <person name="Feltwell T."/>
            <person name="Hamlin N."/>
            <person name="Holroyd S."/>
            <person name="Jagels K."/>
            <person name="Moule S."/>
            <person name="Quail M.A."/>
            <person name="Rabbinowitsch E."/>
            <person name="Rutherford K."/>
            <person name="Thomson N.R."/>
            <person name="Unwin L."/>
            <person name="Whitehead S."/>
            <person name="Barrell B.G.Parkhill.J."/>
        </authorList>
    </citation>
    <scope>NUCLEOTIDE SEQUENCE [LARGE SCALE GENOMIC DNA]</scope>
    <source>
        <strain evidence="9">ATCC 700971 / NCTC 13129 / Biotype gravis</strain>
    </source>
</reference>
<dbReference type="InterPro" id="IPR039425">
    <property type="entry name" value="RNA_pol_sigma-70-like"/>
</dbReference>